<keyword evidence="3" id="KW-1133">Transmembrane helix</keyword>
<gene>
    <name evidence="5" type="ORF">J596_4077</name>
</gene>
<dbReference type="PRINTS" id="PR00625">
    <property type="entry name" value="JDOMAIN"/>
</dbReference>
<sequence>MNTFINYYEILHVSQDAPVEIIRLAYKGLAQKYHPDRYQGNDANEKMQLINEALEVLTNENKRKDFDLKLNSFNQQKQKERDFQEYQKRKKYEDFQQQEKNSRKFSKNDDKDQKEAKDFNINININISKGLYIFKPFLSLYNVVKRNSKKIIISLSILGVAIILINTIISIYENTRYSENIITEGPLPAEQADETVNTLYASTSESVSTPELVNTTNEEPKVIPYRPDLMNKAVLSVINIQEESGIIGVVKEIHDCYVDKKEERLYCLFLDLTARMLDLGASQTMGIIRDDYLMDERVLTRINNNYYIPNGIDSSTATEHVQRMNIELAEIFKEKYQEKIKNMHSSENLNKSVEEELSDINNDEVKTDQPSSNLI</sequence>
<organism evidence="5 6">
    <name type="scientific">Acinetobacter baumannii 21072</name>
    <dbReference type="NCBI Taxonomy" id="1310697"/>
    <lineage>
        <taxon>Bacteria</taxon>
        <taxon>Pseudomonadati</taxon>
        <taxon>Pseudomonadota</taxon>
        <taxon>Gammaproteobacteria</taxon>
        <taxon>Moraxellales</taxon>
        <taxon>Moraxellaceae</taxon>
        <taxon>Acinetobacter</taxon>
        <taxon>Acinetobacter calcoaceticus/baumannii complex</taxon>
    </lineage>
</organism>
<evidence type="ECO:0000313" key="5">
    <source>
        <dbReference type="EMBL" id="KCY09045.1"/>
    </source>
</evidence>
<reference evidence="5 6" key="1">
    <citation type="submission" date="2014-04" db="EMBL/GenBank/DDBJ databases">
        <title>Comparative genomics and transcriptomics to identify genetic mechanisms underlying the emergence of carbapenem resistant Acinetobacter baumannii (CRAb).</title>
        <authorList>
            <person name="Harris A.D."/>
            <person name="Johnson K.J."/>
            <person name="George J."/>
            <person name="Nadendla S."/>
            <person name="Daugherty S.C."/>
            <person name="Parankush S."/>
            <person name="Sadzewicz L."/>
            <person name="Tallon L."/>
            <person name="Sengamalay N."/>
            <person name="Hazen T.H."/>
            <person name="Rasko D.A."/>
        </authorList>
    </citation>
    <scope>NUCLEOTIDE SEQUENCE [LARGE SCALE GENOMIC DNA]</scope>
    <source>
        <strain evidence="5 6">21072</strain>
    </source>
</reference>
<dbReference type="PANTHER" id="PTHR24074">
    <property type="entry name" value="CO-CHAPERONE PROTEIN DJLA"/>
    <property type="match status" value="1"/>
</dbReference>
<dbReference type="PROSITE" id="PS50076">
    <property type="entry name" value="DNAJ_2"/>
    <property type="match status" value="1"/>
</dbReference>
<dbReference type="Gene3D" id="1.10.287.110">
    <property type="entry name" value="DnaJ domain"/>
    <property type="match status" value="1"/>
</dbReference>
<dbReference type="SUPFAM" id="SSF46565">
    <property type="entry name" value="Chaperone J-domain"/>
    <property type="match status" value="1"/>
</dbReference>
<feature type="compositionally biased region" description="Basic and acidic residues" evidence="2">
    <location>
        <begin position="100"/>
        <end position="111"/>
    </location>
</feature>
<dbReference type="SMART" id="SM00271">
    <property type="entry name" value="DnaJ"/>
    <property type="match status" value="1"/>
</dbReference>
<comment type="caution">
    <text evidence="5">The sequence shown here is derived from an EMBL/GenBank/DDBJ whole genome shotgun (WGS) entry which is preliminary data.</text>
</comment>
<keyword evidence="3" id="KW-0812">Transmembrane</keyword>
<keyword evidence="3" id="KW-0472">Membrane</keyword>
<dbReference type="AlphaFoldDB" id="A0A062HNK2"/>
<proteinExistence type="predicted"/>
<accession>A0A062HNK2</accession>
<dbReference type="PATRIC" id="fig|1310697.3.peg.3831"/>
<feature type="transmembrane region" description="Helical" evidence="3">
    <location>
        <begin position="151"/>
        <end position="172"/>
    </location>
</feature>
<name>A0A062HNK2_ACIBA</name>
<dbReference type="Proteomes" id="UP000027327">
    <property type="component" value="Unassembled WGS sequence"/>
</dbReference>
<dbReference type="CDD" id="cd06257">
    <property type="entry name" value="DnaJ"/>
    <property type="match status" value="1"/>
</dbReference>
<evidence type="ECO:0000256" key="3">
    <source>
        <dbReference type="SAM" id="Phobius"/>
    </source>
</evidence>
<dbReference type="EMBL" id="JMOD01000167">
    <property type="protein sequence ID" value="KCY09045.1"/>
    <property type="molecule type" value="Genomic_DNA"/>
</dbReference>
<protein>
    <submittedName>
        <fullName evidence="5">DnaJ domain protein</fullName>
    </submittedName>
</protein>
<keyword evidence="1" id="KW-0143">Chaperone</keyword>
<dbReference type="RefSeq" id="WP_002058056.1">
    <property type="nucleotide sequence ID" value="NZ_JMOD01000167.1"/>
</dbReference>
<feature type="region of interest" description="Disordered" evidence="2">
    <location>
        <begin position="79"/>
        <end position="111"/>
    </location>
</feature>
<dbReference type="Pfam" id="PF00226">
    <property type="entry name" value="DnaJ"/>
    <property type="match status" value="1"/>
</dbReference>
<feature type="region of interest" description="Disordered" evidence="2">
    <location>
        <begin position="347"/>
        <end position="375"/>
    </location>
</feature>
<dbReference type="InterPro" id="IPR036869">
    <property type="entry name" value="J_dom_sf"/>
</dbReference>
<feature type="domain" description="J" evidence="4">
    <location>
        <begin position="6"/>
        <end position="70"/>
    </location>
</feature>
<evidence type="ECO:0000256" key="1">
    <source>
        <dbReference type="ARBA" id="ARBA00023186"/>
    </source>
</evidence>
<evidence type="ECO:0000313" key="6">
    <source>
        <dbReference type="Proteomes" id="UP000027327"/>
    </source>
</evidence>
<dbReference type="InterPro" id="IPR050817">
    <property type="entry name" value="DjlA_DnaK_co-chaperone"/>
</dbReference>
<evidence type="ECO:0000256" key="2">
    <source>
        <dbReference type="SAM" id="MobiDB-lite"/>
    </source>
</evidence>
<evidence type="ECO:0000259" key="4">
    <source>
        <dbReference type="PROSITE" id="PS50076"/>
    </source>
</evidence>
<feature type="compositionally biased region" description="Basic and acidic residues" evidence="2">
    <location>
        <begin position="79"/>
        <end position="94"/>
    </location>
</feature>
<dbReference type="InterPro" id="IPR001623">
    <property type="entry name" value="DnaJ_domain"/>
</dbReference>